<evidence type="ECO:0000313" key="3">
    <source>
        <dbReference type="EMBL" id="SFK42736.1"/>
    </source>
</evidence>
<dbReference type="AlphaFoldDB" id="A0A1I3ZGM8"/>
<dbReference type="PANTHER" id="PTHR34473">
    <property type="entry name" value="UPF0699 TRANSMEMBRANE PROTEIN YDBS"/>
    <property type="match status" value="1"/>
</dbReference>
<evidence type="ECO:0000313" key="4">
    <source>
        <dbReference type="Proteomes" id="UP000199589"/>
    </source>
</evidence>
<feature type="transmembrane region" description="Helical" evidence="1">
    <location>
        <begin position="48"/>
        <end position="68"/>
    </location>
</feature>
<feature type="transmembrane region" description="Helical" evidence="1">
    <location>
        <begin position="23"/>
        <end position="42"/>
    </location>
</feature>
<keyword evidence="1" id="KW-0812">Transmembrane</keyword>
<dbReference type="Proteomes" id="UP000199589">
    <property type="component" value="Unassembled WGS sequence"/>
</dbReference>
<gene>
    <name evidence="3" type="ORF">SAMN04488569_10339</name>
</gene>
<keyword evidence="1" id="KW-0472">Membrane</keyword>
<keyword evidence="1" id="KW-1133">Transmembrane helix</keyword>
<feature type="domain" description="YdbS-like PH" evidence="2">
    <location>
        <begin position="74"/>
        <end position="149"/>
    </location>
</feature>
<reference evidence="4" key="1">
    <citation type="submission" date="2016-10" db="EMBL/GenBank/DDBJ databases">
        <authorList>
            <person name="Varghese N."/>
            <person name="Submissions S."/>
        </authorList>
    </citation>
    <scope>NUCLEOTIDE SEQUENCE [LARGE SCALE GENOMIC DNA]</scope>
    <source>
        <strain evidence="4">DSM 16108</strain>
    </source>
</reference>
<evidence type="ECO:0000259" key="2">
    <source>
        <dbReference type="Pfam" id="PF03703"/>
    </source>
</evidence>
<dbReference type="InterPro" id="IPR005182">
    <property type="entry name" value="YdbS-like_PH"/>
</dbReference>
<evidence type="ECO:0000256" key="1">
    <source>
        <dbReference type="SAM" id="Phobius"/>
    </source>
</evidence>
<dbReference type="PANTHER" id="PTHR34473:SF2">
    <property type="entry name" value="UPF0699 TRANSMEMBRANE PROTEIN YDBT"/>
    <property type="match status" value="1"/>
</dbReference>
<sequence>MEQSPPTKQLDQKVVQYDKAQSLANSIISLIICSILIMFTLWLNWHTWLIPIYIILLIFITSIDYFILPVLRLRSIRYEVHPLYLEIMKGIFFKSREIIPIERIQHVLIEEGPLSRRFDVRDVKVFTAGTSHDIPLLLTKEASTLHDQILNQIKEVDSDV</sequence>
<name>A0A1I3ZGM8_9LACT</name>
<dbReference type="Pfam" id="PF03703">
    <property type="entry name" value="bPH_2"/>
    <property type="match status" value="1"/>
</dbReference>
<proteinExistence type="predicted"/>
<dbReference type="EMBL" id="FOSJ01000033">
    <property type="protein sequence ID" value="SFK42736.1"/>
    <property type="molecule type" value="Genomic_DNA"/>
</dbReference>
<accession>A0A1I3ZGM8</accession>
<dbReference type="RefSeq" id="WP_072695563.1">
    <property type="nucleotide sequence ID" value="NZ_FOSJ01000033.1"/>
</dbReference>
<protein>
    <recommendedName>
        <fullName evidence="2">YdbS-like PH domain-containing protein</fullName>
    </recommendedName>
</protein>
<organism evidence="3 4">
    <name type="scientific">Marinilactibacillus piezotolerans</name>
    <dbReference type="NCBI Taxonomy" id="258723"/>
    <lineage>
        <taxon>Bacteria</taxon>
        <taxon>Bacillati</taxon>
        <taxon>Bacillota</taxon>
        <taxon>Bacilli</taxon>
        <taxon>Lactobacillales</taxon>
        <taxon>Carnobacteriaceae</taxon>
        <taxon>Marinilactibacillus</taxon>
    </lineage>
</organism>
<keyword evidence="4" id="KW-1185">Reference proteome</keyword>